<proteinExistence type="inferred from homology"/>
<evidence type="ECO:0000256" key="1">
    <source>
        <dbReference type="ARBA" id="ARBA00037964"/>
    </source>
</evidence>
<dbReference type="EMBL" id="CP034459">
    <property type="protein sequence ID" value="QBM89078.1"/>
    <property type="molecule type" value="Genomic_DNA"/>
</dbReference>
<dbReference type="GO" id="GO:0000136">
    <property type="term" value="C:mannan polymerase complex"/>
    <property type="evidence" value="ECO:0007669"/>
    <property type="project" value="TreeGrafter"/>
</dbReference>
<accession>A0A4P6XSG3</accession>
<protein>
    <submittedName>
        <fullName evidence="2">Anp1 protein</fullName>
    </submittedName>
</protein>
<name>A0A4P6XSG3_9ASCO</name>
<dbReference type="Gene3D" id="3.90.550.10">
    <property type="entry name" value="Spore Coat Polysaccharide Biosynthesis Protein SpsA, Chain A"/>
    <property type="match status" value="1"/>
</dbReference>
<dbReference type="GO" id="GO:0000032">
    <property type="term" value="P:cell wall mannoprotein biosynthetic process"/>
    <property type="evidence" value="ECO:0007669"/>
    <property type="project" value="TreeGrafter"/>
</dbReference>
<organism evidence="2 3">
    <name type="scientific">Metschnikowia aff. pulcherrima</name>
    <dbReference type="NCBI Taxonomy" id="2163413"/>
    <lineage>
        <taxon>Eukaryota</taxon>
        <taxon>Fungi</taxon>
        <taxon>Dikarya</taxon>
        <taxon>Ascomycota</taxon>
        <taxon>Saccharomycotina</taxon>
        <taxon>Pichiomycetes</taxon>
        <taxon>Metschnikowiaceae</taxon>
        <taxon>Metschnikowia</taxon>
    </lineage>
</organism>
<dbReference type="InterPro" id="IPR029044">
    <property type="entry name" value="Nucleotide-diphossugar_trans"/>
</dbReference>
<reference evidence="3" key="1">
    <citation type="submission" date="2019-03" db="EMBL/GenBank/DDBJ databases">
        <title>Snf2 controls pulcherriminic acid biosynthesis and connects pigmentation and antifungal activity of the yeast Metschnikowia pulcherrima.</title>
        <authorList>
            <person name="Gore-Lloyd D."/>
            <person name="Sumann I."/>
            <person name="Brachmann A.O."/>
            <person name="Schneeberger K."/>
            <person name="Ortiz-Merino R.A."/>
            <person name="Moreno-Beltran M."/>
            <person name="Schlaefli M."/>
            <person name="Kirner P."/>
            <person name="Santos Kron A."/>
            <person name="Wolfe K.H."/>
            <person name="Piel J."/>
            <person name="Ahrens C.H."/>
            <person name="Henk D."/>
            <person name="Freimoser F.M."/>
        </authorList>
    </citation>
    <scope>NUCLEOTIDE SEQUENCE [LARGE SCALE GENOMIC DNA]</scope>
    <source>
        <strain evidence="3">APC 1.2</strain>
    </source>
</reference>
<keyword evidence="3" id="KW-1185">Reference proteome</keyword>
<dbReference type="STRING" id="2163413.A0A4P6XSG3"/>
<dbReference type="Pfam" id="PF03452">
    <property type="entry name" value="Anp1"/>
    <property type="match status" value="1"/>
</dbReference>
<dbReference type="GO" id="GO:0000009">
    <property type="term" value="F:alpha-1,6-mannosyltransferase activity"/>
    <property type="evidence" value="ECO:0007669"/>
    <property type="project" value="TreeGrafter"/>
</dbReference>
<dbReference type="AlphaFoldDB" id="A0A4P6XSG3"/>
<sequence>MRNTKVIPLAVLSTLAALLILIVWHQEISFTPVLPSFGRADTNTKSARPSSDGFVKTSAEFKHLGYLKYVYTRSGYGGASKNSVLIASSIANENSFGKGRTFKDFLDVIESLDYHKNSLNLAMYCGSPALLRMVKDYFEAVTSDASCPYNQVTVLYAPFLQSVFKSSEHNPKVQRLRRRSIAKGRNFVLLNSLESEQYTLFLDADIIRFDHTDMLTRFARSGKDIVVPRIERGGSLDYDRNSWRGQRVIPSDRQLQLMDEDKWDEAAFVPHDVEAEMYHLGYQAEEVKDLPISDERRDMSYSVELDSVGGAVLFSKSIIYKQGIVFPTMNIVGTAWLRKEGYDGIETEGLCYMAQTLGYKCFAMPNLVAQHFDR</sequence>
<evidence type="ECO:0000313" key="3">
    <source>
        <dbReference type="Proteomes" id="UP000292447"/>
    </source>
</evidence>
<dbReference type="InterPro" id="IPR052086">
    <property type="entry name" value="Mannan_Polymerase_Subunit"/>
</dbReference>
<dbReference type="PANTHER" id="PTHR43083:SF6">
    <property type="entry name" value="MANNAN POLYMERASE COMPLEXES SUBUNIT MNN9"/>
    <property type="match status" value="1"/>
</dbReference>
<dbReference type="PANTHER" id="PTHR43083">
    <property type="entry name" value="MANNAN POLYMERASE II"/>
    <property type="match status" value="1"/>
</dbReference>
<gene>
    <name evidence="2" type="primary">MPUL0D01390</name>
    <name evidence="2" type="ORF">METSCH_D01390</name>
</gene>
<dbReference type="Proteomes" id="UP000292447">
    <property type="component" value="Chromosome IV"/>
</dbReference>
<dbReference type="GO" id="GO:0006487">
    <property type="term" value="P:protein N-linked glycosylation"/>
    <property type="evidence" value="ECO:0007669"/>
    <property type="project" value="TreeGrafter"/>
</dbReference>
<comment type="similarity">
    <text evidence="1">Belongs to the ANP1/MMN9/VAN1 family.</text>
</comment>
<evidence type="ECO:0000313" key="2">
    <source>
        <dbReference type="EMBL" id="QBM89078.1"/>
    </source>
</evidence>